<accession>A0A9E2P050</accession>
<proteinExistence type="predicted"/>
<name>A0A9E2P050_9SPIR</name>
<dbReference type="PANTHER" id="PTHR43813:SF1">
    <property type="entry name" value="ACYL-ACTIVATING ENZYME 16, CHLOROPLASTIC-RELATED"/>
    <property type="match status" value="1"/>
</dbReference>
<dbReference type="SUPFAM" id="SSF56801">
    <property type="entry name" value="Acetyl-CoA synthetase-like"/>
    <property type="match status" value="1"/>
</dbReference>
<evidence type="ECO:0000313" key="4">
    <source>
        <dbReference type="Proteomes" id="UP000823914"/>
    </source>
</evidence>
<evidence type="ECO:0000313" key="3">
    <source>
        <dbReference type="EMBL" id="MBU3849453.1"/>
    </source>
</evidence>
<keyword evidence="1" id="KW-1133">Transmembrane helix</keyword>
<dbReference type="Pfam" id="PF23562">
    <property type="entry name" value="AMP-binding_C_3"/>
    <property type="match status" value="1"/>
</dbReference>
<keyword evidence="1" id="KW-0472">Membrane</keyword>
<evidence type="ECO:0000259" key="2">
    <source>
        <dbReference type="Pfam" id="PF00501"/>
    </source>
</evidence>
<sequence>MVNTVPQMLKSVTEKHPDLPAQYYRTKDNNFESLSFKELYTISLDFAAGLLSLGVKRGEPIGLLADNRKEWQQADMGIMAIGAMDVPRGCDATEPELKFMYRTTECRFIVVENESQAKKVLGFKSELPNCTTFISFDPISEETLGLAKAVGVTVYLFSDVVSLGQKYRKENPGKVEAELEQGQKDDLACIIFTSGTTGEPKGVMLTHNNFLSQLEEIKIRIHLEPGYRALSVLPIWHSFERLCEYAMLIQGASICYSKPVGSILLADFQKLNPHIIPAVPRIFEAIYDGVYRTMRKTGGIVLALFNFFVAVAVLHSKIDRKLFRKQGRMKKDSPVLNWIFLCIPWLLLYPLKALGGVIVFKKIRAKVGKNFIGGVSGGGALPPVIDEFFWAVGINVVEGYGLTETAPVVAVRDLRHPIFGTIGKPLDIVEVRIVDEDGNVLPKCTKGIVQVKGPIVMKGYYKRPDLTAKVLKDGWFDTGDIGLITYDGEIILKGRMKDTIVLRGGENVEPLAIEMRLNNCRYISQSMVVGQDQRYLAALIVPAEDEIKAYAKENNISYSDYKELLENPEIKKLIDTDIQENISAKHGFKLFEKISRFAILSEPFVVGETLSAKQEIMRHKINAKYAKEIASLYE</sequence>
<dbReference type="PANTHER" id="PTHR43813">
    <property type="entry name" value="ACYL-ACTIVATING ENZYME 16, CHLOROPLASTIC-RELATED"/>
    <property type="match status" value="1"/>
</dbReference>
<evidence type="ECO:0000256" key="1">
    <source>
        <dbReference type="SAM" id="Phobius"/>
    </source>
</evidence>
<feature type="transmembrane region" description="Helical" evidence="1">
    <location>
        <begin position="338"/>
        <end position="360"/>
    </location>
</feature>
<dbReference type="InterPro" id="IPR000873">
    <property type="entry name" value="AMP-dep_synth/lig_dom"/>
</dbReference>
<dbReference type="Proteomes" id="UP000823914">
    <property type="component" value="Unassembled WGS sequence"/>
</dbReference>
<reference evidence="3" key="2">
    <citation type="submission" date="2021-04" db="EMBL/GenBank/DDBJ databases">
        <authorList>
            <person name="Gilroy R."/>
        </authorList>
    </citation>
    <scope>NUCLEOTIDE SEQUENCE</scope>
    <source>
        <strain evidence="3">Gambia15-2214</strain>
    </source>
</reference>
<dbReference type="Gene3D" id="3.40.50.12780">
    <property type="entry name" value="N-terminal domain of ligase-like"/>
    <property type="match status" value="2"/>
</dbReference>
<organism evidence="3 4">
    <name type="scientific">Candidatus Treponema excrementipullorum</name>
    <dbReference type="NCBI Taxonomy" id="2838768"/>
    <lineage>
        <taxon>Bacteria</taxon>
        <taxon>Pseudomonadati</taxon>
        <taxon>Spirochaetota</taxon>
        <taxon>Spirochaetia</taxon>
        <taxon>Spirochaetales</taxon>
        <taxon>Treponemataceae</taxon>
        <taxon>Treponema</taxon>
    </lineage>
</organism>
<dbReference type="Pfam" id="PF00501">
    <property type="entry name" value="AMP-binding"/>
    <property type="match status" value="1"/>
</dbReference>
<dbReference type="InterPro" id="IPR020845">
    <property type="entry name" value="AMP-binding_CS"/>
</dbReference>
<protein>
    <submittedName>
        <fullName evidence="3">AMP-binding protein</fullName>
    </submittedName>
</protein>
<reference evidence="3" key="1">
    <citation type="journal article" date="2021" name="PeerJ">
        <title>Extensive microbial diversity within the chicken gut microbiome revealed by metagenomics and culture.</title>
        <authorList>
            <person name="Gilroy R."/>
            <person name="Ravi A."/>
            <person name="Getino M."/>
            <person name="Pursley I."/>
            <person name="Horton D.L."/>
            <person name="Alikhan N.F."/>
            <person name="Baker D."/>
            <person name="Gharbi K."/>
            <person name="Hall N."/>
            <person name="Watson M."/>
            <person name="Adriaenssens E.M."/>
            <person name="Foster-Nyarko E."/>
            <person name="Jarju S."/>
            <person name="Secka A."/>
            <person name="Antonio M."/>
            <person name="Oren A."/>
            <person name="Chaudhuri R.R."/>
            <person name="La Ragione R."/>
            <person name="Hildebrand F."/>
            <person name="Pallen M.J."/>
        </authorList>
    </citation>
    <scope>NUCLEOTIDE SEQUENCE</scope>
    <source>
        <strain evidence="3">Gambia15-2214</strain>
    </source>
</reference>
<feature type="domain" description="AMP-dependent synthetase/ligase" evidence="2">
    <location>
        <begin position="13"/>
        <end position="461"/>
    </location>
</feature>
<gene>
    <name evidence="3" type="ORF">IAA16_02685</name>
</gene>
<keyword evidence="1" id="KW-0812">Transmembrane</keyword>
<dbReference type="EMBL" id="JAHLFV010000061">
    <property type="protein sequence ID" value="MBU3849453.1"/>
    <property type="molecule type" value="Genomic_DNA"/>
</dbReference>
<dbReference type="AlphaFoldDB" id="A0A9E2P050"/>
<dbReference type="InterPro" id="IPR052987">
    <property type="entry name" value="Chloroplast_AMP-bd_Enzymes"/>
</dbReference>
<dbReference type="InterPro" id="IPR042099">
    <property type="entry name" value="ANL_N_sf"/>
</dbReference>
<dbReference type="PROSITE" id="PS00455">
    <property type="entry name" value="AMP_BINDING"/>
    <property type="match status" value="1"/>
</dbReference>
<feature type="transmembrane region" description="Helical" evidence="1">
    <location>
        <begin position="300"/>
        <end position="318"/>
    </location>
</feature>
<comment type="caution">
    <text evidence="3">The sequence shown here is derived from an EMBL/GenBank/DDBJ whole genome shotgun (WGS) entry which is preliminary data.</text>
</comment>